<feature type="compositionally biased region" description="Low complexity" evidence="9">
    <location>
        <begin position="4367"/>
        <end position="4381"/>
    </location>
</feature>
<dbReference type="SMART" id="SM00826">
    <property type="entry name" value="PKS_DH"/>
    <property type="match status" value="2"/>
</dbReference>
<dbReference type="InterPro" id="IPR016036">
    <property type="entry name" value="Malonyl_transacylase_ACP-bd"/>
</dbReference>
<keyword evidence="4" id="KW-0808">Transferase</keyword>
<dbReference type="GO" id="GO:0004312">
    <property type="term" value="F:fatty acid synthase activity"/>
    <property type="evidence" value="ECO:0007669"/>
    <property type="project" value="TreeGrafter"/>
</dbReference>
<feature type="region of interest" description="Disordered" evidence="9">
    <location>
        <begin position="3857"/>
        <end position="3883"/>
    </location>
</feature>
<gene>
    <name evidence="13" type="ORF">J8N05_36810</name>
</gene>
<evidence type="ECO:0000259" key="11">
    <source>
        <dbReference type="PROSITE" id="PS52004"/>
    </source>
</evidence>
<evidence type="ECO:0000313" key="14">
    <source>
        <dbReference type="Proteomes" id="UP000677413"/>
    </source>
</evidence>
<dbReference type="Proteomes" id="UP000677413">
    <property type="component" value="Unassembled WGS sequence"/>
</dbReference>
<keyword evidence="7" id="KW-0012">Acyltransferase</keyword>
<dbReference type="FunFam" id="1.10.1200.10:FF:000007">
    <property type="entry name" value="Probable polyketide synthase pks17"/>
    <property type="match status" value="1"/>
</dbReference>
<dbReference type="PROSITE" id="PS50075">
    <property type="entry name" value="CARRIER"/>
    <property type="match status" value="3"/>
</dbReference>
<dbReference type="SUPFAM" id="SSF53901">
    <property type="entry name" value="Thiolase-like"/>
    <property type="match status" value="3"/>
</dbReference>
<dbReference type="SUPFAM" id="SSF52151">
    <property type="entry name" value="FabD/lysophospholipase-like"/>
    <property type="match status" value="3"/>
</dbReference>
<dbReference type="InterPro" id="IPR001227">
    <property type="entry name" value="Ac_transferase_dom_sf"/>
</dbReference>
<dbReference type="GO" id="GO:0004315">
    <property type="term" value="F:3-oxoacyl-[acyl-carrier-protein] synthase activity"/>
    <property type="evidence" value="ECO:0007669"/>
    <property type="project" value="InterPro"/>
</dbReference>
<evidence type="ECO:0000259" key="12">
    <source>
        <dbReference type="PROSITE" id="PS52019"/>
    </source>
</evidence>
<dbReference type="InterPro" id="IPR049552">
    <property type="entry name" value="PKS_DH_N"/>
</dbReference>
<dbReference type="SMART" id="SM00822">
    <property type="entry name" value="PKS_KR"/>
    <property type="match status" value="2"/>
</dbReference>
<dbReference type="Gene3D" id="3.30.70.3290">
    <property type="match status" value="3"/>
</dbReference>
<dbReference type="SMART" id="SM00827">
    <property type="entry name" value="PKS_AT"/>
    <property type="match status" value="3"/>
</dbReference>
<evidence type="ECO:0000256" key="4">
    <source>
        <dbReference type="ARBA" id="ARBA00022679"/>
    </source>
</evidence>
<organism evidence="13 14">
    <name type="scientific">Streptomyces liliiviolaceus</name>
    <dbReference type="NCBI Taxonomy" id="2823109"/>
    <lineage>
        <taxon>Bacteria</taxon>
        <taxon>Bacillati</taxon>
        <taxon>Actinomycetota</taxon>
        <taxon>Actinomycetes</taxon>
        <taxon>Kitasatosporales</taxon>
        <taxon>Streptomycetaceae</taxon>
        <taxon>Streptomyces</taxon>
    </lineage>
</organism>
<dbReference type="SUPFAM" id="SSF51735">
    <property type="entry name" value="NAD(P)-binding Rossmann-fold domains"/>
    <property type="match status" value="4"/>
</dbReference>
<feature type="domain" description="Carrier" evidence="10">
    <location>
        <begin position="733"/>
        <end position="811"/>
    </location>
</feature>
<dbReference type="Pfam" id="PF00698">
    <property type="entry name" value="Acyl_transf_1"/>
    <property type="match status" value="3"/>
</dbReference>
<dbReference type="Gene3D" id="3.40.50.720">
    <property type="entry name" value="NAD(P)-binding Rossmann-like Domain"/>
    <property type="match status" value="2"/>
</dbReference>
<dbReference type="Pfam" id="PF21089">
    <property type="entry name" value="PKS_DH_N"/>
    <property type="match status" value="2"/>
</dbReference>
<dbReference type="PROSITE" id="PS00012">
    <property type="entry name" value="PHOSPHOPANTETHEINE"/>
    <property type="match status" value="2"/>
</dbReference>
<feature type="active site" description="Proton acceptor; for dehydratase activity" evidence="8">
    <location>
        <position position="1767"/>
    </location>
</feature>
<dbReference type="InterPro" id="IPR014030">
    <property type="entry name" value="Ketoacyl_synth_N"/>
</dbReference>
<feature type="domain" description="Ketosynthase family 3 (KS3)" evidence="11">
    <location>
        <begin position="2589"/>
        <end position="3015"/>
    </location>
</feature>
<feature type="region of interest" description="Disordered" evidence="9">
    <location>
        <begin position="3418"/>
        <end position="3437"/>
    </location>
</feature>
<dbReference type="InterPro" id="IPR036291">
    <property type="entry name" value="NAD(P)-bd_dom_sf"/>
</dbReference>
<dbReference type="Pfam" id="PF14765">
    <property type="entry name" value="PS-DH"/>
    <property type="match status" value="2"/>
</dbReference>
<dbReference type="SMART" id="SM00823">
    <property type="entry name" value="PKS_PP"/>
    <property type="match status" value="3"/>
</dbReference>
<dbReference type="Pfam" id="PF02801">
    <property type="entry name" value="Ketoacyl-synt_C"/>
    <property type="match status" value="2"/>
</dbReference>
<dbReference type="InterPro" id="IPR032821">
    <property type="entry name" value="PKS_assoc"/>
</dbReference>
<feature type="domain" description="Ketosynthase family 3 (KS3)" evidence="11">
    <location>
        <begin position="1"/>
        <end position="378"/>
    </location>
</feature>
<dbReference type="GO" id="GO:0033068">
    <property type="term" value="P:macrolide biosynthetic process"/>
    <property type="evidence" value="ECO:0007669"/>
    <property type="project" value="UniProtKB-ARBA"/>
</dbReference>
<dbReference type="InterPro" id="IPR036736">
    <property type="entry name" value="ACP-like_sf"/>
</dbReference>
<reference evidence="13 14" key="1">
    <citation type="submission" date="2021-04" db="EMBL/GenBank/DDBJ databases">
        <authorList>
            <person name="Tang X."/>
            <person name="Zhou X."/>
            <person name="Chen X."/>
            <person name="Cernava T."/>
            <person name="Zhang C."/>
        </authorList>
    </citation>
    <scope>NUCLEOTIDE SEQUENCE [LARGE SCALE GENOMIC DNA]</scope>
    <source>
        <strain evidence="13 14">BH-SS-21</strain>
    </source>
</reference>
<feature type="domain" description="Ketosynthase family 3 (KS3)" evidence="11">
    <location>
        <begin position="830"/>
        <end position="1256"/>
    </location>
</feature>
<evidence type="ECO:0000259" key="10">
    <source>
        <dbReference type="PROSITE" id="PS50075"/>
    </source>
</evidence>
<feature type="region of interest" description="C-terminal hotdog fold" evidence="8">
    <location>
        <begin position="3645"/>
        <end position="3779"/>
    </location>
</feature>
<dbReference type="InterPro" id="IPR018201">
    <property type="entry name" value="Ketoacyl_synth_AS"/>
</dbReference>
<feature type="region of interest" description="N-terminal hotdog fold" evidence="8">
    <location>
        <begin position="3509"/>
        <end position="3631"/>
    </location>
</feature>
<dbReference type="InterPro" id="IPR009081">
    <property type="entry name" value="PP-bd_ACP"/>
</dbReference>
<feature type="region of interest" description="Disordered" evidence="9">
    <location>
        <begin position="4362"/>
        <end position="4413"/>
    </location>
</feature>
<evidence type="ECO:0000313" key="13">
    <source>
        <dbReference type="EMBL" id="MBQ0853728.1"/>
    </source>
</evidence>
<keyword evidence="6" id="KW-0511">Multifunctional enzyme</keyword>
<dbReference type="Gene3D" id="3.40.47.10">
    <property type="match status" value="3"/>
</dbReference>
<evidence type="ECO:0000256" key="8">
    <source>
        <dbReference type="PROSITE-ProRule" id="PRU01363"/>
    </source>
</evidence>
<dbReference type="GO" id="GO:0031177">
    <property type="term" value="F:phosphopantetheine binding"/>
    <property type="evidence" value="ECO:0007669"/>
    <property type="project" value="InterPro"/>
</dbReference>
<comment type="pathway">
    <text evidence="1">Antibiotic biosynthesis.</text>
</comment>
<dbReference type="InterPro" id="IPR049900">
    <property type="entry name" value="PKS_mFAS_DH"/>
</dbReference>
<dbReference type="PANTHER" id="PTHR43775">
    <property type="entry name" value="FATTY ACID SYNTHASE"/>
    <property type="match status" value="1"/>
</dbReference>
<feature type="domain" description="Carrier" evidence="10">
    <location>
        <begin position="4287"/>
        <end position="4365"/>
    </location>
</feature>
<evidence type="ECO:0000256" key="5">
    <source>
        <dbReference type="ARBA" id="ARBA00023194"/>
    </source>
</evidence>
<dbReference type="PROSITE" id="PS00606">
    <property type="entry name" value="KS3_1"/>
    <property type="match status" value="2"/>
</dbReference>
<dbReference type="InterPro" id="IPR016039">
    <property type="entry name" value="Thiolase-like"/>
</dbReference>
<dbReference type="FunFam" id="3.40.366.10:FF:000002">
    <property type="entry name" value="Probable polyketide synthase 2"/>
    <property type="match status" value="3"/>
</dbReference>
<dbReference type="InterPro" id="IPR013968">
    <property type="entry name" value="PKS_KR"/>
</dbReference>
<dbReference type="InterPro" id="IPR006162">
    <property type="entry name" value="Ppantetheine_attach_site"/>
</dbReference>
<feature type="compositionally biased region" description="Low complexity" evidence="9">
    <location>
        <begin position="3418"/>
        <end position="3430"/>
    </location>
</feature>
<dbReference type="PANTHER" id="PTHR43775:SF51">
    <property type="entry name" value="INACTIVE PHENOLPHTHIOCEROL SYNTHESIS POLYKETIDE SYNTHASE TYPE I PKS1-RELATED"/>
    <property type="match status" value="1"/>
</dbReference>
<dbReference type="Pfam" id="PF08659">
    <property type="entry name" value="KR"/>
    <property type="match status" value="2"/>
</dbReference>
<feature type="region of interest" description="Disordered" evidence="9">
    <location>
        <begin position="3057"/>
        <end position="3079"/>
    </location>
</feature>
<keyword evidence="3" id="KW-0597">Phosphoprotein</keyword>
<accession>A0A940Y382</accession>
<dbReference type="InterPro" id="IPR050091">
    <property type="entry name" value="PKS_NRPS_Biosynth_Enz"/>
</dbReference>
<dbReference type="InterPro" id="IPR049551">
    <property type="entry name" value="PKS_DH_C"/>
</dbReference>
<dbReference type="InterPro" id="IPR014043">
    <property type="entry name" value="Acyl_transferase_dom"/>
</dbReference>
<dbReference type="EMBL" id="JAGPYQ010000002">
    <property type="protein sequence ID" value="MBQ0853728.1"/>
    <property type="molecule type" value="Genomic_DNA"/>
</dbReference>
<dbReference type="InterPro" id="IPR016035">
    <property type="entry name" value="Acyl_Trfase/lysoPLipase"/>
</dbReference>
<evidence type="ECO:0000256" key="6">
    <source>
        <dbReference type="ARBA" id="ARBA00023268"/>
    </source>
</evidence>
<dbReference type="CDD" id="cd08956">
    <property type="entry name" value="KR_3_FAS_SDR_x"/>
    <property type="match status" value="2"/>
</dbReference>
<dbReference type="CDD" id="cd00833">
    <property type="entry name" value="PKS"/>
    <property type="match status" value="2"/>
</dbReference>
<evidence type="ECO:0000256" key="2">
    <source>
        <dbReference type="ARBA" id="ARBA00022450"/>
    </source>
</evidence>
<feature type="active site" description="Proton acceptor; for dehydratase activity" evidence="8">
    <location>
        <position position="3541"/>
    </location>
</feature>
<feature type="region of interest" description="C-terminal hotdog fold" evidence="8">
    <location>
        <begin position="1867"/>
        <end position="2005"/>
    </location>
</feature>
<dbReference type="PROSITE" id="PS52004">
    <property type="entry name" value="KS3_2"/>
    <property type="match status" value="3"/>
</dbReference>
<dbReference type="InterPro" id="IPR042104">
    <property type="entry name" value="PKS_dehydratase_sf"/>
</dbReference>
<evidence type="ECO:0000256" key="7">
    <source>
        <dbReference type="ARBA" id="ARBA00023315"/>
    </source>
</evidence>
<dbReference type="Gene3D" id="3.40.366.10">
    <property type="entry name" value="Malonyl-Coenzyme A Acyl Carrier Protein, domain 2"/>
    <property type="match status" value="3"/>
</dbReference>
<dbReference type="InterPro" id="IPR020841">
    <property type="entry name" value="PKS_Beta-ketoAc_synthase_dom"/>
</dbReference>
<keyword evidence="14" id="KW-1185">Reference proteome</keyword>
<evidence type="ECO:0000256" key="1">
    <source>
        <dbReference type="ARBA" id="ARBA00004792"/>
    </source>
</evidence>
<dbReference type="SUPFAM" id="SSF47336">
    <property type="entry name" value="ACP-like"/>
    <property type="match status" value="3"/>
</dbReference>
<dbReference type="Pfam" id="PF00109">
    <property type="entry name" value="ketoacyl-synt"/>
    <property type="match status" value="3"/>
</dbReference>
<feature type="domain" description="PKS/mFAS DH" evidence="12">
    <location>
        <begin position="1735"/>
        <end position="2005"/>
    </location>
</feature>
<feature type="domain" description="PKS/mFAS DH" evidence="12">
    <location>
        <begin position="3509"/>
        <end position="3779"/>
    </location>
</feature>
<feature type="domain" description="Carrier" evidence="10">
    <location>
        <begin position="2491"/>
        <end position="2566"/>
    </location>
</feature>
<keyword evidence="5" id="KW-0045">Antibiotic biosynthesis</keyword>
<dbReference type="SMART" id="SM01294">
    <property type="entry name" value="PKS_PP_betabranch"/>
    <property type="match status" value="1"/>
</dbReference>
<feature type="region of interest" description="N-terminal hotdog fold" evidence="8">
    <location>
        <begin position="1735"/>
        <end position="1855"/>
    </location>
</feature>
<dbReference type="Gene3D" id="1.10.1200.10">
    <property type="entry name" value="ACP-like"/>
    <property type="match status" value="3"/>
</dbReference>
<feature type="compositionally biased region" description="Low complexity" evidence="9">
    <location>
        <begin position="4258"/>
        <end position="4270"/>
    </location>
</feature>
<feature type="region of interest" description="Disordered" evidence="9">
    <location>
        <begin position="4258"/>
        <end position="4282"/>
    </location>
</feature>
<dbReference type="InterPro" id="IPR057326">
    <property type="entry name" value="KR_dom"/>
</dbReference>
<protein>
    <submittedName>
        <fullName evidence="13">SDR family NAD(P)-dependent oxidoreductase</fullName>
    </submittedName>
</protein>
<name>A0A940Y382_9ACTN</name>
<dbReference type="PROSITE" id="PS52019">
    <property type="entry name" value="PKS_MFAS_DH"/>
    <property type="match status" value="2"/>
</dbReference>
<dbReference type="Pfam" id="PF22953">
    <property type="entry name" value="SpnB_Rossmann"/>
    <property type="match status" value="2"/>
</dbReference>
<dbReference type="GO" id="GO:0006633">
    <property type="term" value="P:fatty acid biosynthetic process"/>
    <property type="evidence" value="ECO:0007669"/>
    <property type="project" value="InterPro"/>
</dbReference>
<evidence type="ECO:0000256" key="9">
    <source>
        <dbReference type="SAM" id="MobiDB-lite"/>
    </source>
</evidence>
<dbReference type="Pfam" id="PF16197">
    <property type="entry name" value="KAsynt_C_assoc"/>
    <property type="match status" value="2"/>
</dbReference>
<dbReference type="SMART" id="SM00825">
    <property type="entry name" value="PKS_KS"/>
    <property type="match status" value="2"/>
</dbReference>
<dbReference type="InterPro" id="IPR020807">
    <property type="entry name" value="PKS_DH"/>
</dbReference>
<dbReference type="RefSeq" id="WP_210890923.1">
    <property type="nucleotide sequence ID" value="NZ_JAGPYQ010000002.1"/>
</dbReference>
<dbReference type="InterPro" id="IPR020806">
    <property type="entry name" value="PKS_PP-bd"/>
</dbReference>
<sequence>MSVENRRSDTGGVREPIAVIGLSDRFPSASGDPGGDTTGDIAAADGFDAGFFGVAPQEARALDARRRTVLELCWEALESAGVLPAGLRGGGTGVFLGAERADAERADAERADAERDGAADTVSSVFGLRGPRETITTGDVPALAAVRRACARLRAGDCESALTGGEPAADGAGTTGGAVLVLKTLTRALADGDRVRAVLHGTEDGGDAADLAALVERIRDYDGARPERVRTDTPAAFRGRVLPWVLSGHTAAALRAQGSRLLAHLTEAAELADATELPDAVELRDAVGPSDGAALRDAVAADAPIVAGYGRALAVSRTAFRHRAIVLAGTREEFTGELAALAADRRSPGRIGGAAGPRDRVVFVFPGQGSQWAGMAGDLLDSSDVFRARIDDCARALAPYIDWSLEDVLRDVPGAPPLTRDDVVQPALFAVLVALADLWRSFGVRPSAVVGHSNGEIAAAVVAGGLSLEDGARTVALWSKAQARLAGLGAMISVPLPSAEVRPLLERHPGRLSLAAVNGPRLVVLSGDREVVDELLAEFTARGVRARRIPVDVAAHSAHIERLREELLADLAPVAPRAGSVPFHSTVTGEVLDTTALDAGYWYRNLRSTIAFEQVVRSLADHDAFVEISPHPVLTMALEQTLDEEESTATVVSTLRRDQDGPRRFLTSLAELYTAGAAVDWRPAFPADAAPVDLPGYPFGRAAQVPGADDGAAAPGAGHIPAGLRTLDQSEEETARFLLELVLSETAAVLGREDLRAGDPSGAFRDLGLESATAVEVRNRLVAATGLRLPATLLFDHPSPERLVAFLQGELSGAGPADRAAPRRTVVASDEPVAIVSMACRFPGGVATPEELWQLVLDERDVIGEFPDNRGWDLESLLDEAPDRSGTSSTRYGGFLYDADRFDAEFFGISPREALGMDPQQRLVMETSWEALERAGVDTAALHGSRTGVYFGAIGQDYGPRLHEADDGSGGYLLTGNFTSVLSGRVSYTLGLSGPAVTVDTACSSSLVALHLAAQALRSGEVDLALAGGVTVMSSPGMFVEFSRQGGLAPDGRCKAFSDDADGTAWSEGAGVLLLERLSDAHRNHHTVLAVVRGSAINQDGASNGLTAPNGPSQERVIRDALHNARLTPQDIDTVEAHGTGTRLGDPIEAQALLATYGIDRPTDRPLHLGSLKSNIGHTQAAAGAGGIIKIIQAMHHATLPRTLHINTPTTHVDWTTGHINLLTHTQPWPDTHHPRRAAISSFGISGTNAHVILEQPPVGTHDRRGAADGGPAVPGPWLLSARSEEALRSRAVRLREHVMDHPELSLGDIGLTLATGSTRFKHAAAVVAEDREGYVRALTALAEGEPSANVVRDVVSRPGGRTAFLFTGQGSQRPGAGRELYAHHPAFKTALDTLCTTLDPLIGHNLRDILFAPEGTPQAALLHQTHITQPALFALEVALYRLLEHHGITPDHLLGHSIGELTAAHIAGVLDLHDAATLITTRGRLMQTAPTGGTMHTIQATEQEIRTTIDQHPHHKPHIDIAAINSPNSTVITGDKNATHTITQHFKNKGRHTTQLHVSHAFHSPHMDPILEEFRTTAHQLTYHPPHTPIISNLTGKPATTQQLTDPDYWVNQLRHTVRFHDAITHLNTTGTTTYLELGPHPTLTPHTQHTTHPDTPPPTATPLLHHNHPETHTFSTALARLALGGVPLDTAKLFPGARRTVLPTYPYQRRRYWLDTPVPTGDATGLGLAPAGHPHLGGMTSLADGDGLLLTGRLTPHGHPWLGQHVIAGSTLLPGAALVELAVAAGDRVGTGTLRELVLEEPLSLPEDGIRLQITVGPPAEDGARPVSLHSARTEDEWTRHATGLLAPRGRSVPAGQDGWLPPDARPLPVEGVYDRLADRGYAYGPAFQGLTAAWRSGGDLYAEVALPEAQHAEAAEYGIHPALLDAALHTLLLADPGEDGTLRLPFAYDGVTLHASGATRLRVKLTQVAAGRPALTATDPAGQPVLTVDSMTLRPVSADRIAARAGSPDGLLRVEWQPVPTPDGPPGSERWAALGSAVPGLTTTLYTDGHALGAALDAGEPVPDVLVLASPAGRTGDPAAVRSAVREFLATIQGCLAEERLEATRYLLLTRRAVSAAPGEDVHDLPMAAVRGLVRTASSEHPGRFALLDVDPDPGPQPDRDTVPHGLRAAAATAVAEGLELALRDGRTVTPRLTRGRTTADGPTALDPNGTVLITGGTGGTGRHIARHLAVRHGCRQLLLISRRGPDAPGTAELVAELAESGAEATVVACDTADRDRLAQVLAAVPRDRPLTAVVHTAGVLADGMLDNLGAEDTDRVLSAKADGAWQLHDLTAGAPLAAFVVFSSVAGLLGTPGQGAYAAANAHLDALAQHRRAHGLPATSLAWGMWDTTAGGMAARLGASDIARWSRAGIRPLSVERGLRLFDAALSTDEPLLVPVVVDRAALRAAATPPALLHALAPPARRRAAAEDGGVSWARQQAQLPEAERRRAVTDLVRTTVAAVLALPGAGSVDLTAAFRDVGVDSLSGLELRNRLGALTGVTLPTTLVFDHPSPQALIGHLMERLATAPAVSTAGTTAGVSASGGEQDDPIVIVGMACRYPGGVRTPDDLWRLVADGVDAIGPFPENRGWQVDDLYDPDPDRPGKSYTRYGGFLYDADRFDAEFFGISPREAAGMDPQQRLLLETSWETIESAGIAPTALHGSRTGVFCGVMYSDYGSRLRTTPDGVEAYQFVNTAPSVVSGRVSYALGLKGPAISVDTACSSSLVALHLAAQALRSGEVDLALAGGVALMSSPSTFVEFSRQRGLAPDGRCKAFSDDADGTAWSEGAGVLLLERLSDAHRNHHTVLAVIRGSAINQDGASNGLTAPNGPSQERVIRDALHNANLTPQDIDTVEAHGTGTRLGDPIEAQALLATYGIDRPTDRPLHLGSLKSNIGHTQAAAGAGGIIKIIQAMHHATLPRTLHINTPTTHVDWTTGHINLLTHTQPWPDTHHPRRAAISSFGISGTNAHVILEQPPVTTPDTRTVVPALPLPWVVSARGTRALRAQAAQLVPLATGTDGTTESAETAEANGTAKSAESSGLGLRHLDVGHSLVTSRAALPDRAVVLASDRAELLAGLEALEQGRPARNVVTGRAEGPAQTVFLFTGQGSQRPGAGRELYAHHPAFKTALDTLCTTLDPLIGHNLRDILFAPEGTPQAALLHQTHITQPALFALEVALYRLLEHHGITPDHLLGHSIGELTAAHIAGVLDLHDAATLITTRGRLMQTAPTGGTMHTIQATEQEIRTTIDQHPHHKPHIDIAAINSPNSTVITGDKNATHTITQHFKNKGRHTTQLHVSHAFHSPHMDPILEEFRTTAHQLTYHPPHTPIISNLTGKPATTQQLTDPDYWVNQLRHTVRFHDAITHLNTTGTTTYLELGPHPTLTPHTQHTTHPDTPPPTATPLLHHNHPESRTLAIALATAHVRGVHVDWQGFFPEARTVPLPTYPYQRERHWLSEPAGTAAVRTGGGHPLLDDGVDLAGGAGTLFSGRLDPRASPWLAEHVIAGSARLPGAAVADLTLHAALRTGGGRVAELTLEQPLQLTEACALQLMVGPPAEDGSRELALHARPADTPGAEWTRHATGVLSSAADTAAEPAGLTAWPPADAVAVPLDGLYDRLADRGYAYGPAFQGLTALWRQDTDLYAEVAPPTDSDGFALHPAALDAALHTLLGATGEEDRLLVPFVWSGLARYRPAGSGPLRVRLRRGAGDTYGLLVADAGGVPVLTVDALVLRELTGGAVTPSDGAALFALDWTERELDAPVPDDLWAVIGPDADALRVPLRAAGARVDGHSGLDDLLRSLEDGARPPALIVARMSGALAPPGEPVQPGEAGRPGGTDEVGGTAEVDTTAPHAALDLVRRWLADERLDASRLALVTREAVPAAADDRPDPASAAVWGLIRSAQSEHPGRLALVDTDGHSSSHRALAAALASAEAQCAIRRGVTRVPLLRLHGGPATASGADRTGAVPFDEDSHVMITGGLGTLGRLLATHLVERHGVRRLLLTGRRGPATPGAAEFVSGLRARGASVRVAACDAADRSALAAVLAAVPDDRPLTAVLHAAGVLEDTVVAGLTPGHLDRVMAPKAAAARHLHELTRHQDLRAFVLFSSLAGMLGTAGQGAYAAANTYLDALALERRTAGLPAVSLAWGLWAGEGEMTGGLGETDLLRLARAGIGTLTAEEGLDLFDAAVADGAPVLAPGRFDLRAVDPGTAPPVLRALAPAAATRAHPARQAADPATELRDRLSQAPPLERRHIILEAVRAEVAGVLGHVTQDRVPAGRRFQDMGFDSLTALELRNRLSSVTGVRLPPTLVFDHPSPDALADRLVTGLSPDTAPPDGAAAPDGADGADGDGTSAVDSMSTDELVRLAMGEARPDQL</sequence>
<feature type="active site" description="Proton donor; for dehydratase activity" evidence="8">
    <location>
        <position position="3702"/>
    </location>
</feature>
<feature type="active site" description="Proton donor; for dehydratase activity" evidence="8">
    <location>
        <position position="1928"/>
    </location>
</feature>
<evidence type="ECO:0000256" key="3">
    <source>
        <dbReference type="ARBA" id="ARBA00022553"/>
    </source>
</evidence>
<dbReference type="Pfam" id="PF00550">
    <property type="entry name" value="PP-binding"/>
    <property type="match status" value="3"/>
</dbReference>
<dbReference type="FunFam" id="3.40.47.10:FF:000019">
    <property type="entry name" value="Polyketide synthase type I"/>
    <property type="match status" value="2"/>
</dbReference>
<dbReference type="InterPro" id="IPR055123">
    <property type="entry name" value="SpnB-like_Rossmann"/>
</dbReference>
<comment type="caution">
    <text evidence="13">The sequence shown here is derived from an EMBL/GenBank/DDBJ whole genome shotgun (WGS) entry which is preliminary data.</text>
</comment>
<proteinExistence type="predicted"/>
<dbReference type="InterPro" id="IPR014031">
    <property type="entry name" value="Ketoacyl_synth_C"/>
</dbReference>
<dbReference type="Gene3D" id="3.10.129.110">
    <property type="entry name" value="Polyketide synthase dehydratase"/>
    <property type="match status" value="2"/>
</dbReference>
<dbReference type="SUPFAM" id="SSF55048">
    <property type="entry name" value="Probable ACP-binding domain of malonyl-CoA ACP transacylase"/>
    <property type="match status" value="3"/>
</dbReference>
<keyword evidence="2" id="KW-0596">Phosphopantetheine</keyword>